<keyword evidence="2" id="KW-1185">Reference proteome</keyword>
<proteinExistence type="predicted"/>
<evidence type="ECO:0000313" key="2">
    <source>
        <dbReference type="Proteomes" id="UP001177021"/>
    </source>
</evidence>
<evidence type="ECO:0000313" key="1">
    <source>
        <dbReference type="EMBL" id="CAJ2667299.1"/>
    </source>
</evidence>
<organism evidence="1 2">
    <name type="scientific">Trifolium pratense</name>
    <name type="common">Red clover</name>
    <dbReference type="NCBI Taxonomy" id="57577"/>
    <lineage>
        <taxon>Eukaryota</taxon>
        <taxon>Viridiplantae</taxon>
        <taxon>Streptophyta</taxon>
        <taxon>Embryophyta</taxon>
        <taxon>Tracheophyta</taxon>
        <taxon>Spermatophyta</taxon>
        <taxon>Magnoliopsida</taxon>
        <taxon>eudicotyledons</taxon>
        <taxon>Gunneridae</taxon>
        <taxon>Pentapetalae</taxon>
        <taxon>rosids</taxon>
        <taxon>fabids</taxon>
        <taxon>Fabales</taxon>
        <taxon>Fabaceae</taxon>
        <taxon>Papilionoideae</taxon>
        <taxon>50 kb inversion clade</taxon>
        <taxon>NPAAA clade</taxon>
        <taxon>Hologalegina</taxon>
        <taxon>IRL clade</taxon>
        <taxon>Trifolieae</taxon>
        <taxon>Trifolium</taxon>
    </lineage>
</organism>
<name>A0ACB0LG02_TRIPR</name>
<gene>
    <name evidence="1" type="ORF">MILVUS5_LOCUS31953</name>
</gene>
<protein>
    <submittedName>
        <fullName evidence="1">Uncharacterized protein</fullName>
    </submittedName>
</protein>
<sequence length="51" mass="6163">MEVMLRLLIKCSSKLYLEVRKDATQIVANLQRKLVQSKLIASHYWRKIWIF</sequence>
<dbReference type="EMBL" id="CASHSV030000513">
    <property type="protein sequence ID" value="CAJ2667299.1"/>
    <property type="molecule type" value="Genomic_DNA"/>
</dbReference>
<accession>A0ACB0LG02</accession>
<comment type="caution">
    <text evidence="1">The sequence shown here is derived from an EMBL/GenBank/DDBJ whole genome shotgun (WGS) entry which is preliminary data.</text>
</comment>
<dbReference type="Proteomes" id="UP001177021">
    <property type="component" value="Unassembled WGS sequence"/>
</dbReference>
<reference evidence="1" key="1">
    <citation type="submission" date="2023-10" db="EMBL/GenBank/DDBJ databases">
        <authorList>
            <person name="Rodriguez Cubillos JULIANA M."/>
            <person name="De Vega J."/>
        </authorList>
    </citation>
    <scope>NUCLEOTIDE SEQUENCE</scope>
</reference>